<reference evidence="1" key="1">
    <citation type="submission" date="2023-08" db="EMBL/GenBank/DDBJ databases">
        <title>A de novo genome assembly of Solanum verrucosum Schlechtendal, a Mexican diploid species geographically isolated from the other diploid A-genome species in potato relatives.</title>
        <authorList>
            <person name="Hosaka K."/>
        </authorList>
    </citation>
    <scope>NUCLEOTIDE SEQUENCE</scope>
    <source>
        <tissue evidence="1">Young leaves</tissue>
    </source>
</reference>
<evidence type="ECO:0000313" key="1">
    <source>
        <dbReference type="EMBL" id="WMV58647.1"/>
    </source>
</evidence>
<gene>
    <name evidence="1" type="ORF">MTR67_052032</name>
</gene>
<keyword evidence="2" id="KW-1185">Reference proteome</keyword>
<dbReference type="Proteomes" id="UP001234989">
    <property type="component" value="Chromosome 12"/>
</dbReference>
<protein>
    <submittedName>
        <fullName evidence="1">Uncharacterized protein</fullName>
    </submittedName>
</protein>
<organism evidence="1 2">
    <name type="scientific">Solanum verrucosum</name>
    <dbReference type="NCBI Taxonomy" id="315347"/>
    <lineage>
        <taxon>Eukaryota</taxon>
        <taxon>Viridiplantae</taxon>
        <taxon>Streptophyta</taxon>
        <taxon>Embryophyta</taxon>
        <taxon>Tracheophyta</taxon>
        <taxon>Spermatophyta</taxon>
        <taxon>Magnoliopsida</taxon>
        <taxon>eudicotyledons</taxon>
        <taxon>Gunneridae</taxon>
        <taxon>Pentapetalae</taxon>
        <taxon>asterids</taxon>
        <taxon>lamiids</taxon>
        <taxon>Solanales</taxon>
        <taxon>Solanaceae</taxon>
        <taxon>Solanoideae</taxon>
        <taxon>Solaneae</taxon>
        <taxon>Solanum</taxon>
    </lineage>
</organism>
<dbReference type="AlphaFoldDB" id="A0AAF0V649"/>
<sequence length="32" mass="3873">MKSVMRFGKKRKLSPRYVGPYSNFEAYWQGFL</sequence>
<dbReference type="EMBL" id="CP133623">
    <property type="protein sequence ID" value="WMV58647.1"/>
    <property type="molecule type" value="Genomic_DNA"/>
</dbReference>
<name>A0AAF0V649_SOLVR</name>
<accession>A0AAF0V649</accession>
<evidence type="ECO:0000313" key="2">
    <source>
        <dbReference type="Proteomes" id="UP001234989"/>
    </source>
</evidence>
<proteinExistence type="predicted"/>